<dbReference type="InterPro" id="IPR019644">
    <property type="entry name" value="DUF2508"/>
</dbReference>
<dbReference type="Pfam" id="PF10704">
    <property type="entry name" value="DUF2508"/>
    <property type="match status" value="1"/>
</dbReference>
<keyword evidence="2" id="KW-1185">Reference proteome</keyword>
<proteinExistence type="predicted"/>
<evidence type="ECO:0000313" key="1">
    <source>
        <dbReference type="EMBL" id="ADL11585.1"/>
    </source>
</evidence>
<reference evidence="1 2" key="1">
    <citation type="journal article" date="2010" name="Stand. Genomic Sci.">
        <title>Complete genome sequence of Acetohalobium arabaticum type strain (Z-7288).</title>
        <authorList>
            <person name="Sikorski J."/>
            <person name="Lapidus A."/>
            <person name="Chertkov O."/>
            <person name="Lucas S."/>
            <person name="Copeland A."/>
            <person name="Glavina Del Rio T."/>
            <person name="Nolan M."/>
            <person name="Tice H."/>
            <person name="Cheng J.F."/>
            <person name="Han C."/>
            <person name="Brambilla E."/>
            <person name="Pitluck S."/>
            <person name="Liolios K."/>
            <person name="Ivanova N."/>
            <person name="Mavromatis K."/>
            <person name="Mikhailova N."/>
            <person name="Pati A."/>
            <person name="Bruce D."/>
            <person name="Detter C."/>
            <person name="Tapia R."/>
            <person name="Goodwin L."/>
            <person name="Chen A."/>
            <person name="Palaniappan K."/>
            <person name="Land M."/>
            <person name="Hauser L."/>
            <person name="Chang Y.J."/>
            <person name="Jeffries C.D."/>
            <person name="Rohde M."/>
            <person name="Goker M."/>
            <person name="Spring S."/>
            <person name="Woyke T."/>
            <person name="Bristow J."/>
            <person name="Eisen J.A."/>
            <person name="Markowitz V."/>
            <person name="Hugenholtz P."/>
            <person name="Kyrpides N.C."/>
            <person name="Klenk H.P."/>
        </authorList>
    </citation>
    <scope>NUCLEOTIDE SEQUENCE [LARGE SCALE GENOMIC DNA]</scope>
    <source>
        <strain evidence="2">ATCC 49924 / DSM 5501 / Z-7288</strain>
    </source>
</reference>
<dbReference type="STRING" id="574087.Acear_0033"/>
<protein>
    <recommendedName>
        <fullName evidence="3">DUF2508 domain-containing protein</fullName>
    </recommendedName>
</protein>
<dbReference type="Proteomes" id="UP000001661">
    <property type="component" value="Chromosome"/>
</dbReference>
<name>D9QSP7_ACEAZ</name>
<dbReference type="EMBL" id="CP002105">
    <property type="protein sequence ID" value="ADL11585.1"/>
    <property type="molecule type" value="Genomic_DNA"/>
</dbReference>
<accession>D9QSP7</accession>
<dbReference type="AlphaFoldDB" id="D9QSP7"/>
<organism evidence="1 2">
    <name type="scientific">Acetohalobium arabaticum (strain ATCC 49924 / DSM 5501 / Z-7288)</name>
    <dbReference type="NCBI Taxonomy" id="574087"/>
    <lineage>
        <taxon>Bacteria</taxon>
        <taxon>Bacillati</taxon>
        <taxon>Bacillota</taxon>
        <taxon>Clostridia</taxon>
        <taxon>Halanaerobiales</taxon>
        <taxon>Halobacteroidaceae</taxon>
        <taxon>Acetohalobium</taxon>
    </lineage>
</organism>
<evidence type="ECO:0000313" key="2">
    <source>
        <dbReference type="Proteomes" id="UP000001661"/>
    </source>
</evidence>
<evidence type="ECO:0008006" key="3">
    <source>
        <dbReference type="Google" id="ProtNLM"/>
    </source>
</evidence>
<dbReference type="HOGENOM" id="CLU_175291_0_1_9"/>
<dbReference type="KEGG" id="aar:Acear_0033"/>
<gene>
    <name evidence="1" type="ordered locus">Acear_0033</name>
</gene>
<sequence>MNQISDKLNSYYKEMKAELVTLEDLDPTIDEELENARQEWREARRYFERVEDPYLIDYAIYSLEAAEAKYNYLIKKARRLKSHQ</sequence>